<comment type="similarity">
    <text evidence="1 7">Belongs to the Lgt family.</text>
</comment>
<feature type="transmembrane region" description="Helical" evidence="7">
    <location>
        <begin position="238"/>
        <end position="256"/>
    </location>
</feature>
<organism evidence="8 9">
    <name type="scientific">Lacticaseibacillus sharpeae JCM 1186 = DSM 20505</name>
    <dbReference type="NCBI Taxonomy" id="1291052"/>
    <lineage>
        <taxon>Bacteria</taxon>
        <taxon>Bacillati</taxon>
        <taxon>Bacillota</taxon>
        <taxon>Bacilli</taxon>
        <taxon>Lactobacillales</taxon>
        <taxon>Lactobacillaceae</taxon>
        <taxon>Lacticaseibacillus</taxon>
    </lineage>
</organism>
<keyword evidence="9" id="KW-1185">Reference proteome</keyword>
<comment type="subcellular location">
    <subcellularLocation>
        <location evidence="7">Cell membrane</location>
        <topology evidence="7">Multi-pass membrane protein</topology>
    </subcellularLocation>
</comment>
<proteinExistence type="inferred from homology"/>
<keyword evidence="3 7" id="KW-0808">Transferase</keyword>
<sequence length="280" mass="31872">MLSAALNPIAVNLGPLEVHWYGVIIASGVILAVILAIREAKRRNVAEDHILNLVLYSLPFALIGARAYYVFFEWSYYSKHPSEIIAIWNGGIAIYGALIAAAIVFIVYCRVKDLSIWLVLDIAAPTVMIAQAIGRWGNFMNQEAFGQITSLHFLHELHLPEWIIQQMLIGGHYRMPTFLFESTWNVIGFILIMSIRHHRGWFKQGEIFLSYAMWYSFGRFFVEGMRTDSLYLMPGLRVSQLVSIVLFVGAIIIWLYRRHRADTPDYLAGNLNAAINNHAV</sequence>
<dbReference type="OrthoDB" id="871140at2"/>
<dbReference type="PANTHER" id="PTHR30589">
    <property type="entry name" value="PROLIPOPROTEIN DIACYLGLYCERYL TRANSFERASE"/>
    <property type="match status" value="1"/>
</dbReference>
<keyword evidence="4 7" id="KW-0812">Transmembrane</keyword>
<comment type="catalytic activity">
    <reaction evidence="7">
        <text>L-cysteinyl-[prolipoprotein] + a 1,2-diacyl-sn-glycero-3-phospho-(1'-sn-glycerol) = an S-1,2-diacyl-sn-glyceryl-L-cysteinyl-[prolipoprotein] + sn-glycerol 1-phosphate + H(+)</text>
        <dbReference type="Rhea" id="RHEA:56712"/>
        <dbReference type="Rhea" id="RHEA-COMP:14679"/>
        <dbReference type="Rhea" id="RHEA-COMP:14680"/>
        <dbReference type="ChEBI" id="CHEBI:15378"/>
        <dbReference type="ChEBI" id="CHEBI:29950"/>
        <dbReference type="ChEBI" id="CHEBI:57685"/>
        <dbReference type="ChEBI" id="CHEBI:64716"/>
        <dbReference type="ChEBI" id="CHEBI:140658"/>
        <dbReference type="EC" id="2.5.1.145"/>
    </reaction>
</comment>
<dbReference type="PATRIC" id="fig|1291052.5.peg.1993"/>
<evidence type="ECO:0000256" key="4">
    <source>
        <dbReference type="ARBA" id="ARBA00022692"/>
    </source>
</evidence>
<dbReference type="RefSeq" id="WP_054676696.1">
    <property type="nucleotide sequence ID" value="NZ_AYYO01000003.1"/>
</dbReference>
<dbReference type="GO" id="GO:0042158">
    <property type="term" value="P:lipoprotein biosynthetic process"/>
    <property type="evidence" value="ECO:0007669"/>
    <property type="project" value="UniProtKB-UniRule"/>
</dbReference>
<dbReference type="AlphaFoldDB" id="A0A0R1ZMX9"/>
<feature type="transmembrane region" description="Helical" evidence="7">
    <location>
        <begin position="177"/>
        <end position="195"/>
    </location>
</feature>
<evidence type="ECO:0000256" key="6">
    <source>
        <dbReference type="ARBA" id="ARBA00023136"/>
    </source>
</evidence>
<dbReference type="EC" id="2.5.1.145" evidence="7"/>
<dbReference type="STRING" id="1291052.FC18_GL001930"/>
<feature type="transmembrane region" description="Helical" evidence="7">
    <location>
        <begin position="20"/>
        <end position="38"/>
    </location>
</feature>
<evidence type="ECO:0000313" key="9">
    <source>
        <dbReference type="Proteomes" id="UP000051679"/>
    </source>
</evidence>
<evidence type="ECO:0000256" key="2">
    <source>
        <dbReference type="ARBA" id="ARBA00022475"/>
    </source>
</evidence>
<dbReference type="HAMAP" id="MF_01147">
    <property type="entry name" value="Lgt"/>
    <property type="match status" value="1"/>
</dbReference>
<dbReference type="UniPathway" id="UPA00664"/>
<dbReference type="Proteomes" id="UP000051679">
    <property type="component" value="Unassembled WGS sequence"/>
</dbReference>
<feature type="binding site" evidence="7">
    <location>
        <position position="135"/>
    </location>
    <ligand>
        <name>a 1,2-diacyl-sn-glycero-3-phospho-(1'-sn-glycerol)</name>
        <dbReference type="ChEBI" id="CHEBI:64716"/>
    </ligand>
</feature>
<gene>
    <name evidence="7" type="primary">lgt</name>
    <name evidence="8" type="ORF">FC18_GL001930</name>
</gene>
<dbReference type="InterPro" id="IPR001640">
    <property type="entry name" value="Lgt"/>
</dbReference>
<comment type="function">
    <text evidence="7">Catalyzes the transfer of the diacylglyceryl group from phosphatidylglycerol to the sulfhydryl group of the N-terminal cysteine of a prolipoprotein, the first step in the formation of mature lipoproteins.</text>
</comment>
<dbReference type="GO" id="GO:0008961">
    <property type="term" value="F:phosphatidylglycerol-prolipoprotein diacylglyceryl transferase activity"/>
    <property type="evidence" value="ECO:0007669"/>
    <property type="project" value="UniProtKB-UniRule"/>
</dbReference>
<reference evidence="8 9" key="1">
    <citation type="journal article" date="2015" name="Genome Announc.">
        <title>Expanding the biotechnology potential of lactobacilli through comparative genomics of 213 strains and associated genera.</title>
        <authorList>
            <person name="Sun Z."/>
            <person name="Harris H.M."/>
            <person name="McCann A."/>
            <person name="Guo C."/>
            <person name="Argimon S."/>
            <person name="Zhang W."/>
            <person name="Yang X."/>
            <person name="Jeffery I.B."/>
            <person name="Cooney J.C."/>
            <person name="Kagawa T.F."/>
            <person name="Liu W."/>
            <person name="Song Y."/>
            <person name="Salvetti E."/>
            <person name="Wrobel A."/>
            <person name="Rasinkangas P."/>
            <person name="Parkhill J."/>
            <person name="Rea M.C."/>
            <person name="O'Sullivan O."/>
            <person name="Ritari J."/>
            <person name="Douillard F.P."/>
            <person name="Paul Ross R."/>
            <person name="Yang R."/>
            <person name="Briner A.E."/>
            <person name="Felis G.E."/>
            <person name="de Vos W.M."/>
            <person name="Barrangou R."/>
            <person name="Klaenhammer T.R."/>
            <person name="Caufield P.W."/>
            <person name="Cui Y."/>
            <person name="Zhang H."/>
            <person name="O'Toole P.W."/>
        </authorList>
    </citation>
    <scope>NUCLEOTIDE SEQUENCE [LARGE SCALE GENOMIC DNA]</scope>
    <source>
        <strain evidence="8 9">DSM 20505</strain>
    </source>
</reference>
<keyword evidence="2 7" id="KW-1003">Cell membrane</keyword>
<keyword evidence="5 7" id="KW-1133">Transmembrane helix</keyword>
<dbReference type="PANTHER" id="PTHR30589:SF0">
    <property type="entry name" value="PHOSPHATIDYLGLYCEROL--PROLIPOPROTEIN DIACYLGLYCERYL TRANSFERASE"/>
    <property type="match status" value="1"/>
</dbReference>
<dbReference type="GO" id="GO:0005886">
    <property type="term" value="C:plasma membrane"/>
    <property type="evidence" value="ECO:0007669"/>
    <property type="project" value="UniProtKB-SubCell"/>
</dbReference>
<feature type="transmembrane region" description="Helical" evidence="7">
    <location>
        <begin position="84"/>
        <end position="107"/>
    </location>
</feature>
<protein>
    <recommendedName>
        <fullName evidence="7">Phosphatidylglycerol--prolipoprotein diacylglyceryl transferase</fullName>
        <ecNumber evidence="7">2.5.1.145</ecNumber>
    </recommendedName>
</protein>
<evidence type="ECO:0000313" key="8">
    <source>
        <dbReference type="EMBL" id="KRM56456.1"/>
    </source>
</evidence>
<accession>A0A0R1ZMX9</accession>
<dbReference type="Pfam" id="PF01790">
    <property type="entry name" value="LGT"/>
    <property type="match status" value="1"/>
</dbReference>
<feature type="transmembrane region" description="Helical" evidence="7">
    <location>
        <begin position="207"/>
        <end position="226"/>
    </location>
</feature>
<keyword evidence="6 7" id="KW-0472">Membrane</keyword>
<comment type="caution">
    <text evidence="8">The sequence shown here is derived from an EMBL/GenBank/DDBJ whole genome shotgun (WGS) entry which is preliminary data.</text>
</comment>
<dbReference type="PROSITE" id="PS01311">
    <property type="entry name" value="LGT"/>
    <property type="match status" value="1"/>
</dbReference>
<dbReference type="EMBL" id="AYYO01000003">
    <property type="protein sequence ID" value="KRM56456.1"/>
    <property type="molecule type" value="Genomic_DNA"/>
</dbReference>
<comment type="pathway">
    <text evidence="7">Protein modification; lipoprotein biosynthesis (diacylglyceryl transfer).</text>
</comment>
<feature type="transmembrane region" description="Helical" evidence="7">
    <location>
        <begin position="114"/>
        <end position="133"/>
    </location>
</feature>
<name>A0A0R1ZMX9_9LACO</name>
<evidence type="ECO:0000256" key="1">
    <source>
        <dbReference type="ARBA" id="ARBA00007150"/>
    </source>
</evidence>
<evidence type="ECO:0000256" key="3">
    <source>
        <dbReference type="ARBA" id="ARBA00022679"/>
    </source>
</evidence>
<evidence type="ECO:0000256" key="5">
    <source>
        <dbReference type="ARBA" id="ARBA00022989"/>
    </source>
</evidence>
<evidence type="ECO:0000256" key="7">
    <source>
        <dbReference type="HAMAP-Rule" id="MF_01147"/>
    </source>
</evidence>
<dbReference type="NCBIfam" id="TIGR00544">
    <property type="entry name" value="lgt"/>
    <property type="match status" value="1"/>
</dbReference>
<feature type="transmembrane region" description="Helical" evidence="7">
    <location>
        <begin position="50"/>
        <end position="72"/>
    </location>
</feature>